<accession>A0ABS6S1D3</accession>
<dbReference type="Pfam" id="PF00535">
    <property type="entry name" value="Glycos_transf_2"/>
    <property type="match status" value="1"/>
</dbReference>
<protein>
    <submittedName>
        <fullName evidence="2">Glycosyltransferase</fullName>
    </submittedName>
</protein>
<dbReference type="InterPro" id="IPR050834">
    <property type="entry name" value="Glycosyltransf_2"/>
</dbReference>
<dbReference type="PANTHER" id="PTHR43685">
    <property type="entry name" value="GLYCOSYLTRANSFERASE"/>
    <property type="match status" value="1"/>
</dbReference>
<dbReference type="EMBL" id="JABXWD010000308">
    <property type="protein sequence ID" value="MBV6342661.1"/>
    <property type="molecule type" value="Genomic_DNA"/>
</dbReference>
<evidence type="ECO:0000313" key="2">
    <source>
        <dbReference type="EMBL" id="MBV6342661.1"/>
    </source>
</evidence>
<sequence length="321" mass="35851">MNSVSVIIPTLNAENLISPLVERLRTQKANVLEIIVIDSSSADSTVATATSLGCETIVVPVEEFNHGLTRNLAAGVARGEALVFMTQDAMPSDDMVLPHLLTPLEDNAVAASYARQVCGKDARPLERFCRQFNYPPAVTDGTFQLKDSGAVAHLGIKTFFFSNVCSAIKRDVFLEMGGFVKTLMNEDMVFAAKLIRSGYKVAYQPQAVVIHCHNYSVMEQLRRHFDIGVSLRDNALLSYASPQGEGKRFLKTGALHLLKEEGVYYLGYFFIDTLFRYAGYSLGTRHSLLPGKVKRWLTNKPSYFYRENLIELRHKTPPHRP</sequence>
<proteinExistence type="predicted"/>
<organism evidence="2 3">
    <name type="scientific">Candidatus Magnetobacterium casense</name>
    <dbReference type="NCBI Taxonomy" id="1455061"/>
    <lineage>
        <taxon>Bacteria</taxon>
        <taxon>Pseudomonadati</taxon>
        <taxon>Nitrospirota</taxon>
        <taxon>Thermodesulfovibrionia</taxon>
        <taxon>Thermodesulfovibrionales</taxon>
        <taxon>Candidatus Magnetobacteriaceae</taxon>
        <taxon>Candidatus Magnetobacterium</taxon>
    </lineage>
</organism>
<feature type="domain" description="Glycosyltransferase 2-like" evidence="1">
    <location>
        <begin position="5"/>
        <end position="173"/>
    </location>
</feature>
<dbReference type="PANTHER" id="PTHR43685:SF13">
    <property type="entry name" value="O ANTIGEN BIOSYNTHESIS RHAMNOSYLTRANSFERASE RFBN"/>
    <property type="match status" value="1"/>
</dbReference>
<gene>
    <name evidence="2" type="ORF">HWQ67_13820</name>
</gene>
<keyword evidence="3" id="KW-1185">Reference proteome</keyword>
<dbReference type="Proteomes" id="UP001196980">
    <property type="component" value="Unassembled WGS sequence"/>
</dbReference>
<dbReference type="RefSeq" id="WP_218253276.1">
    <property type="nucleotide sequence ID" value="NZ_JABXWD010000308.1"/>
</dbReference>
<comment type="caution">
    <text evidence="2">The sequence shown here is derived from an EMBL/GenBank/DDBJ whole genome shotgun (WGS) entry which is preliminary data.</text>
</comment>
<name>A0ABS6S1D3_9BACT</name>
<reference evidence="2 3" key="1">
    <citation type="journal article" date="2020" name="J Geophys Res Biogeosci">
        <title>Magnetotaxis as an Adaptation to Enable Bacterial Shuttling of Microbial Sulfur and Sulfur Cycling Across Aquatic Oxic#Anoxic Interfaces.</title>
        <authorList>
            <person name="Li J."/>
            <person name="Liu P."/>
            <person name="Wang J."/>
            <person name="Roberts A.P."/>
            <person name="Pan Y."/>
        </authorList>
    </citation>
    <scope>NUCLEOTIDE SEQUENCE [LARGE SCALE GENOMIC DNA]</scope>
    <source>
        <strain evidence="2 3">MYR-1_YQ</strain>
    </source>
</reference>
<evidence type="ECO:0000259" key="1">
    <source>
        <dbReference type="Pfam" id="PF00535"/>
    </source>
</evidence>
<evidence type="ECO:0000313" key="3">
    <source>
        <dbReference type="Proteomes" id="UP001196980"/>
    </source>
</evidence>
<dbReference type="InterPro" id="IPR001173">
    <property type="entry name" value="Glyco_trans_2-like"/>
</dbReference>